<reference evidence="2 3" key="1">
    <citation type="submission" date="2018-07" db="EMBL/GenBank/DDBJ databases">
        <title>Genomic Encyclopedia of Type Strains, Phase III (KMG-III): the genomes of soil and plant-associated and newly described type strains.</title>
        <authorList>
            <person name="Whitman W."/>
        </authorList>
    </citation>
    <scope>NUCLEOTIDE SEQUENCE [LARGE SCALE GENOMIC DNA]</scope>
    <source>
        <strain evidence="2 3">CECT 7287</strain>
    </source>
</reference>
<proteinExistence type="predicted"/>
<keyword evidence="1" id="KW-0812">Transmembrane</keyword>
<keyword evidence="1" id="KW-0472">Membrane</keyword>
<feature type="transmembrane region" description="Helical" evidence="1">
    <location>
        <begin position="36"/>
        <end position="57"/>
    </location>
</feature>
<comment type="caution">
    <text evidence="2">The sequence shown here is derived from an EMBL/GenBank/DDBJ whole genome shotgun (WGS) entry which is preliminary data.</text>
</comment>
<dbReference type="OrthoDB" id="2375554at2"/>
<dbReference type="Proteomes" id="UP000256977">
    <property type="component" value="Unassembled WGS sequence"/>
</dbReference>
<evidence type="ECO:0000313" key="2">
    <source>
        <dbReference type="EMBL" id="RED89433.1"/>
    </source>
</evidence>
<protein>
    <submittedName>
        <fullName evidence="2">Stage III sporulation protein AF</fullName>
    </submittedName>
</protein>
<evidence type="ECO:0000256" key="1">
    <source>
        <dbReference type="SAM" id="Phobius"/>
    </source>
</evidence>
<accession>A0A3D9KRT6</accession>
<gene>
    <name evidence="2" type="ORF">DFP98_101410</name>
</gene>
<name>A0A3D9KRT6_9BACL</name>
<organism evidence="2 3">
    <name type="scientific">Cohnella phaseoli</name>
    <dbReference type="NCBI Taxonomy" id="456490"/>
    <lineage>
        <taxon>Bacteria</taxon>
        <taxon>Bacillati</taxon>
        <taxon>Bacillota</taxon>
        <taxon>Bacilli</taxon>
        <taxon>Bacillales</taxon>
        <taxon>Paenibacillaceae</taxon>
        <taxon>Cohnella</taxon>
    </lineage>
</organism>
<evidence type="ECO:0000313" key="3">
    <source>
        <dbReference type="Proteomes" id="UP000256977"/>
    </source>
</evidence>
<dbReference type="EMBL" id="QRDZ01000001">
    <property type="protein sequence ID" value="RED89433.1"/>
    <property type="molecule type" value="Genomic_DNA"/>
</dbReference>
<feature type="transmembrane region" description="Helical" evidence="1">
    <location>
        <begin position="6"/>
        <end position="24"/>
    </location>
</feature>
<dbReference type="AlphaFoldDB" id="A0A3D9KRT6"/>
<dbReference type="InterPro" id="IPR014245">
    <property type="entry name" value="Spore_III_AF"/>
</dbReference>
<dbReference type="Pfam" id="PF09581">
    <property type="entry name" value="Spore_III_AF"/>
    <property type="match status" value="1"/>
</dbReference>
<keyword evidence="3" id="KW-1185">Reference proteome</keyword>
<keyword evidence="1" id="KW-1133">Transmembrane helix</keyword>
<sequence>MDIMNGLSVWLRQVIAVLLLASLIDLLLPNKTMQRYVRLVAGLFILLTVASPIIQWVKGDFGSQLAQGLQSVEQSPEGAGRQLAMIKADGAKLRDRKAAQAAELTAARLESEIGKEVEQAEGRSVRRVSVGLEKVSDGSLAVVQVMIELEPEAAGRPSGRSGGAHAEEIREVEAVADVEIEVGVGGEKASTEEGDRAVIANEAGAEQELDKGVRTKVIALVANRFGIAPGIVEVKLPDEERAVRRD</sequence>